<dbReference type="CDD" id="cd06262">
    <property type="entry name" value="metallo-hydrolase-like_MBL-fold"/>
    <property type="match status" value="1"/>
</dbReference>
<evidence type="ECO:0000256" key="3">
    <source>
        <dbReference type="ARBA" id="ARBA00022801"/>
    </source>
</evidence>
<dbReference type="SMART" id="SM00849">
    <property type="entry name" value="Lactamase_B"/>
    <property type="match status" value="1"/>
</dbReference>
<organism evidence="6 7">
    <name type="scientific">Sporolactobacillus putidus</name>
    <dbReference type="NCBI Taxonomy" id="492735"/>
    <lineage>
        <taxon>Bacteria</taxon>
        <taxon>Bacillati</taxon>
        <taxon>Bacillota</taxon>
        <taxon>Bacilli</taxon>
        <taxon>Bacillales</taxon>
        <taxon>Sporolactobacillaceae</taxon>
        <taxon>Sporolactobacillus</taxon>
    </lineage>
</organism>
<comment type="cofactor">
    <cofactor evidence="1">
        <name>Zn(2+)</name>
        <dbReference type="ChEBI" id="CHEBI:29105"/>
    </cofactor>
</comment>
<reference evidence="6" key="1">
    <citation type="journal article" date="2014" name="Int. J. Syst. Evol. Microbiol.">
        <title>Complete genome sequence of Corynebacterium casei LMG S-19264T (=DSM 44701T), isolated from a smear-ripened cheese.</title>
        <authorList>
            <consortium name="US DOE Joint Genome Institute (JGI-PGF)"/>
            <person name="Walter F."/>
            <person name="Albersmeier A."/>
            <person name="Kalinowski J."/>
            <person name="Ruckert C."/>
        </authorList>
    </citation>
    <scope>NUCLEOTIDE SEQUENCE</scope>
    <source>
        <strain evidence="6">JCM 15325</strain>
    </source>
</reference>
<evidence type="ECO:0000256" key="2">
    <source>
        <dbReference type="ARBA" id="ARBA00022723"/>
    </source>
</evidence>
<feature type="domain" description="Metallo-beta-lactamase" evidence="5">
    <location>
        <begin position="12"/>
        <end position="193"/>
    </location>
</feature>
<keyword evidence="2" id="KW-0479">Metal-binding</keyword>
<comment type="caution">
    <text evidence="6">The sequence shown here is derived from an EMBL/GenBank/DDBJ whole genome shotgun (WGS) entry which is preliminary data.</text>
</comment>
<dbReference type="PANTHER" id="PTHR46233">
    <property type="entry name" value="HYDROXYACYLGLUTATHIONE HYDROLASE GLOC"/>
    <property type="match status" value="1"/>
</dbReference>
<dbReference type="GO" id="GO:0046872">
    <property type="term" value="F:metal ion binding"/>
    <property type="evidence" value="ECO:0007669"/>
    <property type="project" value="UniProtKB-KW"/>
</dbReference>
<dbReference type="InterPro" id="IPR051453">
    <property type="entry name" value="MBL_Glyoxalase_II"/>
</dbReference>
<dbReference type="PANTHER" id="PTHR46233:SF3">
    <property type="entry name" value="HYDROXYACYLGLUTATHIONE HYDROLASE GLOC"/>
    <property type="match status" value="1"/>
</dbReference>
<evidence type="ECO:0000256" key="4">
    <source>
        <dbReference type="ARBA" id="ARBA00022833"/>
    </source>
</evidence>
<dbReference type="Pfam" id="PF00753">
    <property type="entry name" value="Lactamase_B"/>
    <property type="match status" value="1"/>
</dbReference>
<keyword evidence="7" id="KW-1185">Reference proteome</keyword>
<reference evidence="6" key="2">
    <citation type="submission" date="2020-09" db="EMBL/GenBank/DDBJ databases">
        <authorList>
            <person name="Sun Q."/>
            <person name="Ohkuma M."/>
        </authorList>
    </citation>
    <scope>NUCLEOTIDE SEQUENCE</scope>
    <source>
        <strain evidence="6">JCM 15325</strain>
    </source>
</reference>
<keyword evidence="4" id="KW-0862">Zinc</keyword>
<dbReference type="Proteomes" id="UP000654670">
    <property type="component" value="Unassembled WGS sequence"/>
</dbReference>
<evidence type="ECO:0000313" key="7">
    <source>
        <dbReference type="Proteomes" id="UP000654670"/>
    </source>
</evidence>
<keyword evidence="3 6" id="KW-0378">Hydrolase</keyword>
<evidence type="ECO:0000256" key="1">
    <source>
        <dbReference type="ARBA" id="ARBA00001947"/>
    </source>
</evidence>
<dbReference type="InterPro" id="IPR036866">
    <property type="entry name" value="RibonucZ/Hydroxyglut_hydro"/>
</dbReference>
<evidence type="ECO:0000313" key="6">
    <source>
        <dbReference type="EMBL" id="GGL61427.1"/>
    </source>
</evidence>
<protein>
    <submittedName>
        <fullName evidence="6">Hydroxyacylglutathione hydrolase</fullName>
    </submittedName>
</protein>
<proteinExistence type="predicted"/>
<name>A0A917W2I4_9BACL</name>
<sequence length="210" mass="23089">MKWTVCPVGPIQANCYILEDEKTNEALIIDPGSEPEKIAAIVEEKELHPLAILLTHAHFDHIGALDPARDRWRIPAYLHKNESDWPSDPKKNGSAFFSMTKEVRTRPAEKTLTQENALTIGPFSFDVIETPGHSPGGVSFYFAHDQAVFCGDALFNGSIGRSDGYGADGLQLLKSIREKLLTLPEETAVFPGHGFSTTVGQEAETNPFLI</sequence>
<dbReference type="EMBL" id="BMOK01000014">
    <property type="protein sequence ID" value="GGL61427.1"/>
    <property type="molecule type" value="Genomic_DNA"/>
</dbReference>
<dbReference type="AlphaFoldDB" id="A0A917W2I4"/>
<dbReference type="GO" id="GO:0016787">
    <property type="term" value="F:hydrolase activity"/>
    <property type="evidence" value="ECO:0007669"/>
    <property type="project" value="UniProtKB-KW"/>
</dbReference>
<accession>A0A917W2I4</accession>
<evidence type="ECO:0000259" key="5">
    <source>
        <dbReference type="SMART" id="SM00849"/>
    </source>
</evidence>
<dbReference type="SUPFAM" id="SSF56281">
    <property type="entry name" value="Metallo-hydrolase/oxidoreductase"/>
    <property type="match status" value="1"/>
</dbReference>
<dbReference type="InterPro" id="IPR001279">
    <property type="entry name" value="Metallo-B-lactamas"/>
</dbReference>
<dbReference type="RefSeq" id="WP_188804202.1">
    <property type="nucleotide sequence ID" value="NZ_BMOK01000014.1"/>
</dbReference>
<dbReference type="Gene3D" id="3.60.15.10">
    <property type="entry name" value="Ribonuclease Z/Hydroxyacylglutathione hydrolase-like"/>
    <property type="match status" value="1"/>
</dbReference>
<gene>
    <name evidence="6" type="ORF">GCM10007968_26790</name>
</gene>